<comment type="caution">
    <text evidence="1">The sequence shown here is derived from an EMBL/GenBank/DDBJ whole genome shotgun (WGS) entry which is preliminary data.</text>
</comment>
<evidence type="ECO:0000313" key="1">
    <source>
        <dbReference type="EMBL" id="NOL60823.1"/>
    </source>
</evidence>
<dbReference type="EMBL" id="JABGBP010000309">
    <property type="protein sequence ID" value="NOL60823.1"/>
    <property type="molecule type" value="Genomic_DNA"/>
</dbReference>
<gene>
    <name evidence="1" type="ORF">HLB00_08285</name>
</gene>
<dbReference type="RefSeq" id="WP_171481938.1">
    <property type="nucleotide sequence ID" value="NZ_JABGBP010000309.1"/>
</dbReference>
<reference evidence="1 2" key="1">
    <citation type="submission" date="2020-05" db="EMBL/GenBank/DDBJ databases">
        <authorList>
            <person name="Zhang R."/>
        </authorList>
    </citation>
    <scope>NUCLEOTIDE SEQUENCE [LARGE SCALE GENOMIC DNA]</scope>
    <source>
        <strain evidence="1 2">DSM 28986</strain>
    </source>
</reference>
<feature type="non-terminal residue" evidence="1">
    <location>
        <position position="330"/>
    </location>
</feature>
<evidence type="ECO:0000313" key="2">
    <source>
        <dbReference type="Proteomes" id="UP000546917"/>
    </source>
</evidence>
<sequence>MSIYPSYKALTMSSIINGELHFVINGNTVISINYPGFVSIEKGILSVSAYPVKPRIGFDYKFIIAGPVTFNPEFLYCGSAKSSLKGFYKMKCLGIDLGSLSQSLISSYAYLAAISSAFTNEGMFWPIIPQLISLFELTYLYNECEDREVESLDKFIQELKKKIGKKNEGALKTYNSKLQRGELTPNEVQGIISELRSKISELKVALRYSQCGYRVVYNGGMRHGGADLTVIKDSHETNVEVRTRFKAPKNFSFNQNSQFPQNRVVVENAINLLFPINEEKNINDKFGQGDIVVQDITNDYEFGILLSARNSFFSTKKRSVKNVLAEADNI</sequence>
<name>A0A7K4FP85_9ARCH</name>
<organism evidence="1 2">
    <name type="scientific">Ferroplasma acidiphilum</name>
    <dbReference type="NCBI Taxonomy" id="74969"/>
    <lineage>
        <taxon>Archaea</taxon>
        <taxon>Methanobacteriati</taxon>
        <taxon>Thermoplasmatota</taxon>
        <taxon>Thermoplasmata</taxon>
        <taxon>Thermoplasmatales</taxon>
        <taxon>Ferroplasmaceae</taxon>
        <taxon>Ferroplasma</taxon>
    </lineage>
</organism>
<protein>
    <submittedName>
        <fullName evidence="1">Uncharacterized protein</fullName>
    </submittedName>
</protein>
<dbReference type="AlphaFoldDB" id="A0A7K4FP85"/>
<proteinExistence type="predicted"/>
<dbReference type="Proteomes" id="UP000546917">
    <property type="component" value="Unassembled WGS sequence"/>
</dbReference>
<accession>A0A7K4FP85</accession>